<dbReference type="Proteomes" id="UP000254282">
    <property type="component" value="Unassembled WGS sequence"/>
</dbReference>
<evidence type="ECO:0000313" key="2">
    <source>
        <dbReference type="Proteomes" id="UP000254282"/>
    </source>
</evidence>
<accession>A0A381FP94</accession>
<sequence length="41" mass="4749">MLEWILFLKITTSLKGLLPLVKCTLLKQKKSSITFLIEIED</sequence>
<gene>
    <name evidence="1" type="ORF">NCTC13532_04002</name>
</gene>
<organism evidence="1 2">
    <name type="scientific">Chryseobacterium indoltheticum</name>
    <dbReference type="NCBI Taxonomy" id="254"/>
    <lineage>
        <taxon>Bacteria</taxon>
        <taxon>Pseudomonadati</taxon>
        <taxon>Bacteroidota</taxon>
        <taxon>Flavobacteriia</taxon>
        <taxon>Flavobacteriales</taxon>
        <taxon>Weeksellaceae</taxon>
        <taxon>Chryseobacterium group</taxon>
        <taxon>Chryseobacterium</taxon>
    </lineage>
</organism>
<evidence type="ECO:0000313" key="1">
    <source>
        <dbReference type="EMBL" id="SUX48386.1"/>
    </source>
</evidence>
<dbReference type="EMBL" id="UFVR01000004">
    <property type="protein sequence ID" value="SUX48386.1"/>
    <property type="molecule type" value="Genomic_DNA"/>
</dbReference>
<dbReference type="AlphaFoldDB" id="A0A381FP94"/>
<proteinExistence type="predicted"/>
<name>A0A381FP94_9FLAO</name>
<protein>
    <submittedName>
        <fullName evidence="1">Uncharacterized protein</fullName>
    </submittedName>
</protein>
<reference evidence="1 2" key="1">
    <citation type="submission" date="2018-06" db="EMBL/GenBank/DDBJ databases">
        <authorList>
            <consortium name="Pathogen Informatics"/>
            <person name="Doyle S."/>
        </authorList>
    </citation>
    <scope>NUCLEOTIDE SEQUENCE [LARGE SCALE GENOMIC DNA]</scope>
    <source>
        <strain evidence="1 2">NCTC13532</strain>
    </source>
</reference>